<evidence type="ECO:0008006" key="3">
    <source>
        <dbReference type="Google" id="ProtNLM"/>
    </source>
</evidence>
<dbReference type="RefSeq" id="WP_091544981.1">
    <property type="nucleotide sequence ID" value="NZ_FONY01000017.1"/>
</dbReference>
<protein>
    <recommendedName>
        <fullName evidence="3">DUF4276 domain-containing protein</fullName>
    </recommendedName>
</protein>
<dbReference type="STRING" id="1003.SAMN04488541_101751"/>
<dbReference type="OrthoDB" id="7596770at2"/>
<dbReference type="Pfam" id="PF14103">
    <property type="entry name" value="DUF4276"/>
    <property type="match status" value="1"/>
</dbReference>
<dbReference type="EMBL" id="FONY01000017">
    <property type="protein sequence ID" value="SFF14100.1"/>
    <property type="molecule type" value="Genomic_DNA"/>
</dbReference>
<name>A0A1I2GAV0_9BACT</name>
<gene>
    <name evidence="1" type="ORF">SAMN04488541_101751</name>
</gene>
<keyword evidence="2" id="KW-1185">Reference proteome</keyword>
<dbReference type="Proteomes" id="UP000199513">
    <property type="component" value="Unassembled WGS sequence"/>
</dbReference>
<accession>A0A1I2GAV0</accession>
<dbReference type="InterPro" id="IPR025455">
    <property type="entry name" value="DUF4276"/>
</dbReference>
<proteinExistence type="predicted"/>
<sequence length="223" mass="25529">MNRQLFAGLFTEGTTDVRFLEPIVEKTLAEIAFECKGNIEIEVKTIEIVKTNLNFVEQVQEASKKGIEDFGIMLLCVHTDADDITDRQVRQSKIQPAKEFLSCLDENRFCKIVAAIIPIQMTEAWMLADTTLLKEQIGTTQSDAELGLHRNPEEVNNPKNLIREIIRATQADRKQRQRGRELDISDLYQIIGQSLELSSLERLSSYQNFKQEVREALITLNFL</sequence>
<evidence type="ECO:0000313" key="1">
    <source>
        <dbReference type="EMBL" id="SFF14100.1"/>
    </source>
</evidence>
<reference evidence="1 2" key="1">
    <citation type="submission" date="2016-10" db="EMBL/GenBank/DDBJ databases">
        <authorList>
            <person name="de Groot N.N."/>
        </authorList>
    </citation>
    <scope>NUCLEOTIDE SEQUENCE [LARGE SCALE GENOMIC DNA]</scope>
    <source>
        <strain>GEY</strain>
        <strain evidence="2">DSM 9560</strain>
    </source>
</reference>
<dbReference type="AlphaFoldDB" id="A0A1I2GAV0"/>
<evidence type="ECO:0000313" key="2">
    <source>
        <dbReference type="Proteomes" id="UP000199513"/>
    </source>
</evidence>
<organism evidence="1 2">
    <name type="scientific">Thermoflexibacter ruber</name>
    <dbReference type="NCBI Taxonomy" id="1003"/>
    <lineage>
        <taxon>Bacteria</taxon>
        <taxon>Pseudomonadati</taxon>
        <taxon>Bacteroidota</taxon>
        <taxon>Cytophagia</taxon>
        <taxon>Cytophagales</taxon>
        <taxon>Thermoflexibacteraceae</taxon>
        <taxon>Thermoflexibacter</taxon>
    </lineage>
</organism>